<feature type="region of interest" description="Disordered" evidence="1">
    <location>
        <begin position="113"/>
        <end position="141"/>
    </location>
</feature>
<dbReference type="InterPro" id="IPR000644">
    <property type="entry name" value="CBS_dom"/>
</dbReference>
<protein>
    <submittedName>
        <fullName evidence="3">CBS domain-containing protein</fullName>
    </submittedName>
</protein>
<dbReference type="InterPro" id="IPR046342">
    <property type="entry name" value="CBS_dom_sf"/>
</dbReference>
<dbReference type="AlphaFoldDB" id="A0A1I2UDT5"/>
<dbReference type="Pfam" id="PF00571">
    <property type="entry name" value="CBS"/>
    <property type="match status" value="1"/>
</dbReference>
<organism evidence="3 4">
    <name type="scientific">Streptomyces mirabilis</name>
    <dbReference type="NCBI Taxonomy" id="68239"/>
    <lineage>
        <taxon>Bacteria</taxon>
        <taxon>Bacillati</taxon>
        <taxon>Actinomycetota</taxon>
        <taxon>Actinomycetes</taxon>
        <taxon>Kitasatosporales</taxon>
        <taxon>Streptomycetaceae</taxon>
        <taxon>Streptomyces</taxon>
    </lineage>
</organism>
<gene>
    <name evidence="3" type="ORF">SAMN02787118_12714</name>
</gene>
<feature type="compositionally biased region" description="Basic and acidic residues" evidence="1">
    <location>
        <begin position="114"/>
        <end position="134"/>
    </location>
</feature>
<dbReference type="EMBL" id="FONR01000027">
    <property type="protein sequence ID" value="SFG72841.1"/>
    <property type="molecule type" value="Genomic_DNA"/>
</dbReference>
<dbReference type="SUPFAM" id="SSF54631">
    <property type="entry name" value="CBS-domain pair"/>
    <property type="match status" value="1"/>
</dbReference>
<dbReference type="Proteomes" id="UP000181942">
    <property type="component" value="Unassembled WGS sequence"/>
</dbReference>
<proteinExistence type="predicted"/>
<feature type="domain" description="CBS" evidence="2">
    <location>
        <begin position="6"/>
        <end position="50"/>
    </location>
</feature>
<name>A0A1I2UDT5_9ACTN</name>
<dbReference type="Gene3D" id="3.10.580.10">
    <property type="entry name" value="CBS-domain"/>
    <property type="match status" value="1"/>
</dbReference>
<evidence type="ECO:0000259" key="2">
    <source>
        <dbReference type="Pfam" id="PF00571"/>
    </source>
</evidence>
<accession>A0A1I2UDT5</accession>
<evidence type="ECO:0000313" key="3">
    <source>
        <dbReference type="EMBL" id="SFG72841.1"/>
    </source>
</evidence>
<sequence>MMPTKVGAVMTDVVVTAQYGTPFKDVVRLLGEHRISGLPVIGEDDMVTGVTVPRPPRNVSCVGGGLPNGPAPGPGIAAVMFSTPHPCHRIGAGRPWRTGGSRGVLVLAGGTRWRRGEAADSRAPRNPDPREVDGPSRPVTPWPARWLLKQWRSGAGRFRPRFA</sequence>
<evidence type="ECO:0000313" key="4">
    <source>
        <dbReference type="Proteomes" id="UP000181942"/>
    </source>
</evidence>
<reference evidence="3 4" key="1">
    <citation type="submission" date="2016-10" db="EMBL/GenBank/DDBJ databases">
        <authorList>
            <person name="de Groot N.N."/>
        </authorList>
    </citation>
    <scope>NUCLEOTIDE SEQUENCE [LARGE SCALE GENOMIC DNA]</scope>
    <source>
        <strain evidence="3 4">OK461</strain>
    </source>
</reference>
<dbReference type="OrthoDB" id="2111978at2"/>
<evidence type="ECO:0000256" key="1">
    <source>
        <dbReference type="SAM" id="MobiDB-lite"/>
    </source>
</evidence>